<accession>A0A5B7H4U0</accession>
<evidence type="ECO:0000313" key="1">
    <source>
        <dbReference type="EMBL" id="MPC64148.1"/>
    </source>
</evidence>
<dbReference type="AlphaFoldDB" id="A0A5B7H4U0"/>
<dbReference type="EMBL" id="VSRR010021700">
    <property type="protein sequence ID" value="MPC64148.1"/>
    <property type="molecule type" value="Genomic_DNA"/>
</dbReference>
<evidence type="ECO:0000313" key="2">
    <source>
        <dbReference type="Proteomes" id="UP000324222"/>
    </source>
</evidence>
<keyword evidence="2" id="KW-1185">Reference proteome</keyword>
<proteinExistence type="predicted"/>
<reference evidence="1 2" key="1">
    <citation type="submission" date="2019-05" db="EMBL/GenBank/DDBJ databases">
        <title>Another draft genome of Portunus trituberculatus and its Hox gene families provides insights of decapod evolution.</title>
        <authorList>
            <person name="Jeong J.-H."/>
            <person name="Song I."/>
            <person name="Kim S."/>
            <person name="Choi T."/>
            <person name="Kim D."/>
            <person name="Ryu S."/>
            <person name="Kim W."/>
        </authorList>
    </citation>
    <scope>NUCLEOTIDE SEQUENCE [LARGE SCALE GENOMIC DNA]</scope>
    <source>
        <tissue evidence="1">Muscle</tissue>
    </source>
</reference>
<comment type="caution">
    <text evidence="1">The sequence shown here is derived from an EMBL/GenBank/DDBJ whole genome shotgun (WGS) entry which is preliminary data.</text>
</comment>
<gene>
    <name evidence="1" type="ORF">E2C01_058260</name>
</gene>
<dbReference type="Proteomes" id="UP000324222">
    <property type="component" value="Unassembled WGS sequence"/>
</dbReference>
<sequence>MRQPVSLPCLLPEEPPHEAVVSETAVTPRRFDSSPFICLRPEDSCAFYTGLSSAVSRDSLLLGDVSQRLLPCDVTMTRFILPLTDIYLHIDELNVQYFTKYSGSRGAPPSIIHPHQSLQSIRQFPGNLTTEENAESKIDRPRWNIHGHYAPPP</sequence>
<organism evidence="1 2">
    <name type="scientific">Portunus trituberculatus</name>
    <name type="common">Swimming crab</name>
    <name type="synonym">Neptunus trituberculatus</name>
    <dbReference type="NCBI Taxonomy" id="210409"/>
    <lineage>
        <taxon>Eukaryota</taxon>
        <taxon>Metazoa</taxon>
        <taxon>Ecdysozoa</taxon>
        <taxon>Arthropoda</taxon>
        <taxon>Crustacea</taxon>
        <taxon>Multicrustacea</taxon>
        <taxon>Malacostraca</taxon>
        <taxon>Eumalacostraca</taxon>
        <taxon>Eucarida</taxon>
        <taxon>Decapoda</taxon>
        <taxon>Pleocyemata</taxon>
        <taxon>Brachyura</taxon>
        <taxon>Eubrachyura</taxon>
        <taxon>Portunoidea</taxon>
        <taxon>Portunidae</taxon>
        <taxon>Portuninae</taxon>
        <taxon>Portunus</taxon>
    </lineage>
</organism>
<name>A0A5B7H4U0_PORTR</name>
<protein>
    <submittedName>
        <fullName evidence="1">Uncharacterized protein</fullName>
    </submittedName>
</protein>